<evidence type="ECO:0000313" key="1">
    <source>
        <dbReference type="EMBL" id="CUQ00905.1"/>
    </source>
</evidence>
<dbReference type="Proteomes" id="UP000095746">
    <property type="component" value="Unassembled WGS sequence"/>
</dbReference>
<reference evidence="1 2" key="1">
    <citation type="submission" date="2015-09" db="EMBL/GenBank/DDBJ databases">
        <authorList>
            <consortium name="Pathogen Informatics"/>
        </authorList>
    </citation>
    <scope>NUCLEOTIDE SEQUENCE [LARGE SCALE GENOMIC DNA]</scope>
    <source>
        <strain evidence="1 2">2789STDY5608854</strain>
    </source>
</reference>
<evidence type="ECO:0000313" key="2">
    <source>
        <dbReference type="Proteomes" id="UP000095746"/>
    </source>
</evidence>
<organism evidence="1 2">
    <name type="scientific">Flavonifractor plautii</name>
    <name type="common">Fusobacterium plautii</name>
    <dbReference type="NCBI Taxonomy" id="292800"/>
    <lineage>
        <taxon>Bacteria</taxon>
        <taxon>Bacillati</taxon>
        <taxon>Bacillota</taxon>
        <taxon>Clostridia</taxon>
        <taxon>Eubacteriales</taxon>
        <taxon>Oscillospiraceae</taxon>
        <taxon>Flavonifractor</taxon>
    </lineage>
</organism>
<protein>
    <submittedName>
        <fullName evidence="1">Uncharacterized protein</fullName>
    </submittedName>
</protein>
<sequence length="84" mass="9287">MAWAATLRTRKAAENRLVRGRRWAMVRRYSTLWRFFWRGYSGAEGPSTATEAAFTSRGCLASGVSTTVPVTDRAAPTFCPAISL</sequence>
<dbReference type="AlphaFoldDB" id="A0A174SZP3"/>
<dbReference type="EMBL" id="CYZT01000617">
    <property type="protein sequence ID" value="CUQ00905.1"/>
    <property type="molecule type" value="Genomic_DNA"/>
</dbReference>
<accession>A0A174SZP3</accession>
<gene>
    <name evidence="1" type="ORF">ERS852411_03863</name>
</gene>
<proteinExistence type="predicted"/>
<name>A0A174SZP3_FLAPL</name>